<dbReference type="AlphaFoldDB" id="A0A8T0HYU2"/>
<accession>A0A8T0HYU2</accession>
<comment type="caution">
    <text evidence="1">The sequence shown here is derived from an EMBL/GenBank/DDBJ whole genome shotgun (WGS) entry which is preliminary data.</text>
</comment>
<reference evidence="1" key="1">
    <citation type="submission" date="2020-06" db="EMBL/GenBank/DDBJ databases">
        <title>WGS assembly of Ceratodon purpureus strain R40.</title>
        <authorList>
            <person name="Carey S.B."/>
            <person name="Jenkins J."/>
            <person name="Shu S."/>
            <person name="Lovell J.T."/>
            <person name="Sreedasyam A."/>
            <person name="Maumus F."/>
            <person name="Tiley G.P."/>
            <person name="Fernandez-Pozo N."/>
            <person name="Barry K."/>
            <person name="Chen C."/>
            <person name="Wang M."/>
            <person name="Lipzen A."/>
            <person name="Daum C."/>
            <person name="Saski C.A."/>
            <person name="Payton A.C."/>
            <person name="Mcbreen J.C."/>
            <person name="Conrad R.E."/>
            <person name="Kollar L.M."/>
            <person name="Olsson S."/>
            <person name="Huttunen S."/>
            <person name="Landis J.B."/>
            <person name="Wickett N.J."/>
            <person name="Johnson M.G."/>
            <person name="Rensing S.A."/>
            <person name="Grimwood J."/>
            <person name="Schmutz J."/>
            <person name="Mcdaniel S.F."/>
        </authorList>
    </citation>
    <scope>NUCLEOTIDE SEQUENCE</scope>
    <source>
        <strain evidence="1">R40</strain>
    </source>
</reference>
<protein>
    <submittedName>
        <fullName evidence="1">Uncharacterized protein</fullName>
    </submittedName>
</protein>
<dbReference type="EMBL" id="CM026425">
    <property type="protein sequence ID" value="KAG0575603.1"/>
    <property type="molecule type" value="Genomic_DNA"/>
</dbReference>
<evidence type="ECO:0000313" key="1">
    <source>
        <dbReference type="EMBL" id="KAG0575603.1"/>
    </source>
</evidence>
<keyword evidence="2" id="KW-1185">Reference proteome</keyword>
<name>A0A8T0HYU2_CERPU</name>
<evidence type="ECO:0000313" key="2">
    <source>
        <dbReference type="Proteomes" id="UP000822688"/>
    </source>
</evidence>
<proteinExistence type="predicted"/>
<sequence>MLKYESPTHIFNYMLSRCRMCTRKLLQFCTFSEAAYDIPEPTEVSAVLFSYLLNFHRKISSEPAGRLRHSRRSSSKTGRR</sequence>
<dbReference type="Proteomes" id="UP000822688">
    <property type="component" value="Chromosome 5"/>
</dbReference>
<gene>
    <name evidence="1" type="ORF">KC19_5G015900</name>
</gene>
<organism evidence="1 2">
    <name type="scientific">Ceratodon purpureus</name>
    <name type="common">Fire moss</name>
    <name type="synonym">Dicranum purpureum</name>
    <dbReference type="NCBI Taxonomy" id="3225"/>
    <lineage>
        <taxon>Eukaryota</taxon>
        <taxon>Viridiplantae</taxon>
        <taxon>Streptophyta</taxon>
        <taxon>Embryophyta</taxon>
        <taxon>Bryophyta</taxon>
        <taxon>Bryophytina</taxon>
        <taxon>Bryopsida</taxon>
        <taxon>Dicranidae</taxon>
        <taxon>Pseudoditrichales</taxon>
        <taxon>Ditrichaceae</taxon>
        <taxon>Ceratodon</taxon>
    </lineage>
</organism>